<feature type="region of interest" description="Disordered" evidence="1">
    <location>
        <begin position="43"/>
        <end position="67"/>
    </location>
</feature>
<accession>A0ABT5B2B1</accession>
<reference evidence="2 3" key="1">
    <citation type="submission" date="2022-11" db="EMBL/GenBank/DDBJ databases">
        <title>Minimal conservation of predation-associated metabolite biosynthetic gene clusters underscores biosynthetic potential of Myxococcota including descriptions for ten novel species: Archangium lansinium sp. nov., Myxococcus landrumus sp. nov., Nannocystis bai.</title>
        <authorList>
            <person name="Ahearne A."/>
            <person name="Stevens C."/>
            <person name="Dowd S."/>
        </authorList>
    </citation>
    <scope>NUCLEOTIDE SEQUENCE [LARGE SCALE GENOMIC DNA]</scope>
    <source>
        <strain evidence="2 3">NCELM</strain>
    </source>
</reference>
<dbReference type="Proteomes" id="UP001217838">
    <property type="component" value="Unassembled WGS sequence"/>
</dbReference>
<protein>
    <submittedName>
        <fullName evidence="2">Uncharacterized protein</fullName>
    </submittedName>
</protein>
<sequence>MSADISIRRATAEDAEAIAALAAQVRQPAPPWARHFLPNRRIAKDRKSAPCDVRRGPGRASLGMKGG</sequence>
<feature type="compositionally biased region" description="Basic and acidic residues" evidence="1">
    <location>
        <begin position="45"/>
        <end position="55"/>
    </location>
</feature>
<name>A0ABT5B2B1_9BACT</name>
<comment type="caution">
    <text evidence="2">The sequence shown here is derived from an EMBL/GenBank/DDBJ whole genome shotgun (WGS) entry which is preliminary data.</text>
</comment>
<evidence type="ECO:0000313" key="2">
    <source>
        <dbReference type="EMBL" id="MDC0668248.1"/>
    </source>
</evidence>
<dbReference type="RefSeq" id="WP_271997164.1">
    <property type="nucleotide sequence ID" value="NZ_JAQNDN010000003.1"/>
</dbReference>
<gene>
    <name evidence="2" type="ORF">POL58_10885</name>
</gene>
<organism evidence="2 3">
    <name type="scientific">Nannocystis radixulma</name>
    <dbReference type="NCBI Taxonomy" id="2995305"/>
    <lineage>
        <taxon>Bacteria</taxon>
        <taxon>Pseudomonadati</taxon>
        <taxon>Myxococcota</taxon>
        <taxon>Polyangia</taxon>
        <taxon>Nannocystales</taxon>
        <taxon>Nannocystaceae</taxon>
        <taxon>Nannocystis</taxon>
    </lineage>
</organism>
<dbReference type="EMBL" id="JAQNDN010000003">
    <property type="protein sequence ID" value="MDC0668248.1"/>
    <property type="molecule type" value="Genomic_DNA"/>
</dbReference>
<proteinExistence type="predicted"/>
<evidence type="ECO:0000313" key="3">
    <source>
        <dbReference type="Proteomes" id="UP001217838"/>
    </source>
</evidence>
<keyword evidence="3" id="KW-1185">Reference proteome</keyword>
<evidence type="ECO:0000256" key="1">
    <source>
        <dbReference type="SAM" id="MobiDB-lite"/>
    </source>
</evidence>